<comment type="caution">
    <text evidence="2">The sequence shown here is derived from an EMBL/GenBank/DDBJ whole genome shotgun (WGS) entry which is preliminary data.</text>
</comment>
<dbReference type="EMBL" id="JANPWB010000009">
    <property type="protein sequence ID" value="KAJ1150968.1"/>
    <property type="molecule type" value="Genomic_DNA"/>
</dbReference>
<reference evidence="2" key="1">
    <citation type="journal article" date="2022" name="bioRxiv">
        <title>Sequencing and chromosome-scale assembly of the giantPleurodeles waltlgenome.</title>
        <authorList>
            <person name="Brown T."/>
            <person name="Elewa A."/>
            <person name="Iarovenko S."/>
            <person name="Subramanian E."/>
            <person name="Araus A.J."/>
            <person name="Petzold A."/>
            <person name="Susuki M."/>
            <person name="Suzuki K.-i.T."/>
            <person name="Hayashi T."/>
            <person name="Toyoda A."/>
            <person name="Oliveira C."/>
            <person name="Osipova E."/>
            <person name="Leigh N.D."/>
            <person name="Simon A."/>
            <person name="Yun M.H."/>
        </authorList>
    </citation>
    <scope>NUCLEOTIDE SEQUENCE</scope>
    <source>
        <strain evidence="2">20211129_DDA</strain>
        <tissue evidence="2">Liver</tissue>
    </source>
</reference>
<organism evidence="2 3">
    <name type="scientific">Pleurodeles waltl</name>
    <name type="common">Iberian ribbed newt</name>
    <dbReference type="NCBI Taxonomy" id="8319"/>
    <lineage>
        <taxon>Eukaryota</taxon>
        <taxon>Metazoa</taxon>
        <taxon>Chordata</taxon>
        <taxon>Craniata</taxon>
        <taxon>Vertebrata</taxon>
        <taxon>Euteleostomi</taxon>
        <taxon>Amphibia</taxon>
        <taxon>Batrachia</taxon>
        <taxon>Caudata</taxon>
        <taxon>Salamandroidea</taxon>
        <taxon>Salamandridae</taxon>
        <taxon>Pleurodelinae</taxon>
        <taxon>Pleurodeles</taxon>
    </lineage>
</organism>
<feature type="compositionally biased region" description="Low complexity" evidence="1">
    <location>
        <begin position="209"/>
        <end position="222"/>
    </location>
</feature>
<evidence type="ECO:0000313" key="3">
    <source>
        <dbReference type="Proteomes" id="UP001066276"/>
    </source>
</evidence>
<proteinExistence type="predicted"/>
<feature type="region of interest" description="Disordered" evidence="1">
    <location>
        <begin position="90"/>
        <end position="116"/>
    </location>
</feature>
<feature type="region of interest" description="Disordered" evidence="1">
    <location>
        <begin position="176"/>
        <end position="231"/>
    </location>
</feature>
<sequence length="301" mass="31851">MWPAGERLNTHFYERSDVGWCSVLFKQIGPLIIEAGEETSSACRAANRHRNKDCSEAFISRLSERRALWLRAPHSSQVAGAASHVQGAPASAGVPVRAPQGARRCRSTSSSGSGSICTQLLRRGAALLRAIRRPTASTTQPRGTGPGGGPSPSRAVCPHLFQLPVCVDGDHRGPRPLRPQWAAASVGPLPPAQAPANNLCSGEGRRDPQQPSRSPPLSLRSRAAQPERGTQVSSLSYSLYRGFSTPDRGFSAVTEAASGAAAILVTGPGGPRSDPDLISLRSSAPWVPQWTRNIPGRQAVV</sequence>
<protein>
    <submittedName>
        <fullName evidence="2">Uncharacterized protein</fullName>
    </submittedName>
</protein>
<dbReference type="Proteomes" id="UP001066276">
    <property type="component" value="Chromosome 5"/>
</dbReference>
<evidence type="ECO:0000256" key="1">
    <source>
        <dbReference type="SAM" id="MobiDB-lite"/>
    </source>
</evidence>
<dbReference type="AlphaFoldDB" id="A0AAV7RG49"/>
<feature type="compositionally biased region" description="Low complexity" evidence="1">
    <location>
        <begin position="107"/>
        <end position="116"/>
    </location>
</feature>
<evidence type="ECO:0000313" key="2">
    <source>
        <dbReference type="EMBL" id="KAJ1150968.1"/>
    </source>
</evidence>
<feature type="region of interest" description="Disordered" evidence="1">
    <location>
        <begin position="132"/>
        <end position="155"/>
    </location>
</feature>
<gene>
    <name evidence="2" type="ORF">NDU88_003755</name>
</gene>
<name>A0AAV7RG49_PLEWA</name>
<accession>A0AAV7RG49</accession>
<keyword evidence="3" id="KW-1185">Reference proteome</keyword>